<dbReference type="SUPFAM" id="SSF53098">
    <property type="entry name" value="Ribonuclease H-like"/>
    <property type="match status" value="1"/>
</dbReference>
<dbReference type="EMBL" id="JABEZV010000004">
    <property type="protein sequence ID" value="MBA0709188.1"/>
    <property type="molecule type" value="Genomic_DNA"/>
</dbReference>
<dbReference type="Pfam" id="PF13456">
    <property type="entry name" value="RVT_3"/>
    <property type="match status" value="1"/>
</dbReference>
<proteinExistence type="predicted"/>
<dbReference type="GO" id="GO:0003676">
    <property type="term" value="F:nucleic acid binding"/>
    <property type="evidence" value="ECO:0007669"/>
    <property type="project" value="InterPro"/>
</dbReference>
<evidence type="ECO:0000313" key="2">
    <source>
        <dbReference type="EMBL" id="MBA0709188.1"/>
    </source>
</evidence>
<name>A0A7J8ZBG9_9ROSI</name>
<dbReference type="InterPro" id="IPR012337">
    <property type="entry name" value="RNaseH-like_sf"/>
</dbReference>
<dbReference type="Proteomes" id="UP000593574">
    <property type="component" value="Unassembled WGS sequence"/>
</dbReference>
<accession>A0A7J8ZBG9</accession>
<gene>
    <name evidence="2" type="ORF">Golax_024241</name>
</gene>
<evidence type="ECO:0000313" key="3">
    <source>
        <dbReference type="Proteomes" id="UP000593574"/>
    </source>
</evidence>
<sequence length="86" mass="9574">MELWGILNGLKLVQRRGYDQVIIHSDSLEVVKSILGSSSIEQNQVADCLAKQALIEKDNSQVLDIPPVMALTFIDREKFTGVTFAQ</sequence>
<dbReference type="AlphaFoldDB" id="A0A7J8ZBG9"/>
<reference evidence="2 3" key="1">
    <citation type="journal article" date="2019" name="Genome Biol. Evol.">
        <title>Insights into the evolution of the New World diploid cottons (Gossypium, subgenus Houzingenia) based on genome sequencing.</title>
        <authorList>
            <person name="Grover C.E."/>
            <person name="Arick M.A. 2nd"/>
            <person name="Thrash A."/>
            <person name="Conover J.L."/>
            <person name="Sanders W.S."/>
            <person name="Peterson D.G."/>
            <person name="Frelichowski J.E."/>
            <person name="Scheffler J.A."/>
            <person name="Scheffler B.E."/>
            <person name="Wendel J.F."/>
        </authorList>
    </citation>
    <scope>NUCLEOTIDE SEQUENCE [LARGE SCALE GENOMIC DNA]</scope>
    <source>
        <strain evidence="2">4</strain>
        <tissue evidence="2">Leaf</tissue>
    </source>
</reference>
<evidence type="ECO:0000259" key="1">
    <source>
        <dbReference type="Pfam" id="PF13456"/>
    </source>
</evidence>
<keyword evidence="3" id="KW-1185">Reference proteome</keyword>
<protein>
    <recommendedName>
        <fullName evidence="1">RNase H type-1 domain-containing protein</fullName>
    </recommendedName>
</protein>
<feature type="non-terminal residue" evidence="2">
    <location>
        <position position="1"/>
    </location>
</feature>
<feature type="domain" description="RNase H type-1" evidence="1">
    <location>
        <begin position="2"/>
        <end position="39"/>
    </location>
</feature>
<comment type="caution">
    <text evidence="2">The sequence shown here is derived from an EMBL/GenBank/DDBJ whole genome shotgun (WGS) entry which is preliminary data.</text>
</comment>
<organism evidence="2 3">
    <name type="scientific">Gossypium laxum</name>
    <dbReference type="NCBI Taxonomy" id="34288"/>
    <lineage>
        <taxon>Eukaryota</taxon>
        <taxon>Viridiplantae</taxon>
        <taxon>Streptophyta</taxon>
        <taxon>Embryophyta</taxon>
        <taxon>Tracheophyta</taxon>
        <taxon>Spermatophyta</taxon>
        <taxon>Magnoliopsida</taxon>
        <taxon>eudicotyledons</taxon>
        <taxon>Gunneridae</taxon>
        <taxon>Pentapetalae</taxon>
        <taxon>rosids</taxon>
        <taxon>malvids</taxon>
        <taxon>Malvales</taxon>
        <taxon>Malvaceae</taxon>
        <taxon>Malvoideae</taxon>
        <taxon>Gossypium</taxon>
    </lineage>
</organism>
<dbReference type="InterPro" id="IPR002156">
    <property type="entry name" value="RNaseH_domain"/>
</dbReference>
<dbReference type="GO" id="GO:0004523">
    <property type="term" value="F:RNA-DNA hybrid ribonuclease activity"/>
    <property type="evidence" value="ECO:0007669"/>
    <property type="project" value="InterPro"/>
</dbReference>